<dbReference type="Gene3D" id="3.40.50.300">
    <property type="entry name" value="P-loop containing nucleotide triphosphate hydrolases"/>
    <property type="match status" value="1"/>
</dbReference>
<keyword evidence="4" id="KW-1185">Reference proteome</keyword>
<evidence type="ECO:0000256" key="1">
    <source>
        <dbReference type="ARBA" id="ARBA00022737"/>
    </source>
</evidence>
<organism evidence="3 4">
    <name type="scientific">Glycomyces mayteni</name>
    <dbReference type="NCBI Taxonomy" id="543887"/>
    <lineage>
        <taxon>Bacteria</taxon>
        <taxon>Bacillati</taxon>
        <taxon>Actinomycetota</taxon>
        <taxon>Actinomycetes</taxon>
        <taxon>Glycomycetales</taxon>
        <taxon>Glycomycetaceae</taxon>
        <taxon>Glycomyces</taxon>
    </lineage>
</organism>
<protein>
    <recommendedName>
        <fullName evidence="2">Nephrocystin 3-like N-terminal domain-containing protein</fullName>
    </recommendedName>
</protein>
<dbReference type="InterPro" id="IPR056884">
    <property type="entry name" value="NPHP3-like_N"/>
</dbReference>
<proteinExistence type="predicted"/>
<accession>A0ABW2D5D3</accession>
<dbReference type="InterPro" id="IPR027417">
    <property type="entry name" value="P-loop_NTPase"/>
</dbReference>
<dbReference type="RefSeq" id="WP_382349240.1">
    <property type="nucleotide sequence ID" value="NZ_JBHMBP010000002.1"/>
</dbReference>
<keyword evidence="1" id="KW-0677">Repeat</keyword>
<sequence>MLIDSVPQPSIAKGGAVPNLERKCAIVTAEEVKPKCQAMQDAKYPELDDLDFAPQQADDLAGLLGGTSLGYDVIRIRKADVRKLGRLRDIKTSRAPLRIFHFIAHGHNRQNGLNLIPSGGRFADETNLRYLCESLNADLAEKDSHALLILDLCNAGAGLKRLEKGDIEYLWIAGASANEPAFYGWFTRSVLAVLKQIENGELAHYSGYYPMKLFRTAVERTYNLIKAQEAVEAGVEEGLLPKSWFSGRFDSGDDIEAPFFRVPRRIDASIKELQSLQQVEGGLKDFAETKYFYDRLGRNFTGRADILRDIGTWRTNSETNCGLWLITGAAGAGKSSIVAANVLTSHPVFLSDPEHWAYIESLDFPPNFTNGGVGAVAAVHARQLQTAEIIESIAKQYAEQDQSDHRLMNEPTVAGLRNWMYEQQESPMLIIDALDEATSPETTAEVLLRPLLSVRKHQKPICRMLVATRNDTGGLKAIVESLLSDASNPVSHQLDEDTAMLRGDLHDFISKVLNRASQWDGGSTNAVSQLIAKRLVENPTNIGCGAFLVAALYVEHLVNMRRVPKRLEDLDRKIPVTLPSVLELHLSNVEDTTKRRNLRAVLASLAHTRGSGMSAALIRTLAINVFHATDDIDVVDILGSNNGVKVYVRTAVDSSGGVVYQLFHKALADHLKNHPFEFQD</sequence>
<feature type="domain" description="Nephrocystin 3-like N-terminal" evidence="2">
    <location>
        <begin position="311"/>
        <end position="469"/>
    </location>
</feature>
<reference evidence="4" key="1">
    <citation type="journal article" date="2019" name="Int. J. Syst. Evol. Microbiol.">
        <title>The Global Catalogue of Microorganisms (GCM) 10K type strain sequencing project: providing services to taxonomists for standard genome sequencing and annotation.</title>
        <authorList>
            <consortium name="The Broad Institute Genomics Platform"/>
            <consortium name="The Broad Institute Genome Sequencing Center for Infectious Disease"/>
            <person name="Wu L."/>
            <person name="Ma J."/>
        </authorList>
    </citation>
    <scope>NUCLEOTIDE SEQUENCE [LARGE SCALE GENOMIC DNA]</scope>
    <source>
        <strain evidence="4">KACC 12634</strain>
    </source>
</reference>
<evidence type="ECO:0000259" key="2">
    <source>
        <dbReference type="Pfam" id="PF24883"/>
    </source>
</evidence>
<evidence type="ECO:0000313" key="4">
    <source>
        <dbReference type="Proteomes" id="UP001596470"/>
    </source>
</evidence>
<dbReference type="Pfam" id="PF24883">
    <property type="entry name" value="NPHP3_N"/>
    <property type="match status" value="1"/>
</dbReference>
<name>A0ABW2D5D3_9ACTN</name>
<gene>
    <name evidence="3" type="ORF">ACFQS3_09970</name>
</gene>
<dbReference type="EMBL" id="JBHSYS010000002">
    <property type="protein sequence ID" value="MFC6957520.1"/>
    <property type="molecule type" value="Genomic_DNA"/>
</dbReference>
<dbReference type="Proteomes" id="UP001596470">
    <property type="component" value="Unassembled WGS sequence"/>
</dbReference>
<comment type="caution">
    <text evidence="3">The sequence shown here is derived from an EMBL/GenBank/DDBJ whole genome shotgun (WGS) entry which is preliminary data.</text>
</comment>
<evidence type="ECO:0000313" key="3">
    <source>
        <dbReference type="EMBL" id="MFC6957520.1"/>
    </source>
</evidence>